<dbReference type="Proteomes" id="UP000293296">
    <property type="component" value="Chromosome"/>
</dbReference>
<proteinExistence type="predicted"/>
<dbReference type="KEGG" id="dcb:C3Y92_08535"/>
<name>A0A4V0YQS0_9BACT</name>
<organism evidence="1 2">
    <name type="scientific">Solidesulfovibrio carbinolicus</name>
    <dbReference type="NCBI Taxonomy" id="296842"/>
    <lineage>
        <taxon>Bacteria</taxon>
        <taxon>Pseudomonadati</taxon>
        <taxon>Thermodesulfobacteriota</taxon>
        <taxon>Desulfovibrionia</taxon>
        <taxon>Desulfovibrionales</taxon>
        <taxon>Desulfovibrionaceae</taxon>
        <taxon>Solidesulfovibrio</taxon>
    </lineage>
</organism>
<dbReference type="EMBL" id="CP026538">
    <property type="protein sequence ID" value="QAZ67272.1"/>
    <property type="molecule type" value="Genomic_DNA"/>
</dbReference>
<protein>
    <submittedName>
        <fullName evidence="1">Uncharacterized protein</fullName>
    </submittedName>
</protein>
<accession>A0A4V0YQS0</accession>
<evidence type="ECO:0000313" key="1">
    <source>
        <dbReference type="EMBL" id="QAZ67272.1"/>
    </source>
</evidence>
<keyword evidence="2" id="KW-1185">Reference proteome</keyword>
<dbReference type="AlphaFoldDB" id="A0A4V0YQS0"/>
<sequence length="509" mass="55584">MLILIEKSIKLIRCKSQVELKMSDLDQIVDKVSIDRKLLEYASTIVSDHRTQHLTEHTRRIFADSDRLMDLASKWQNCAEVLTQGRMFEQLEVIKYNLDSLGKGATTHAVTTDALGDPHALEDILIRKGKKVLREVQAKSCDNAAQSVFALSDPKYKEMDRLLPKDQHVKAEDLLDQRLGKGTLKSEDYAQTKRHLKGELSHGDVSSGGTTRQEALDATKIETATDMASDFKRKGVLGDMHHSGMEAARISGSVAGGVSAVGGLFRIARGEATVGETLAKVTMDAASGAVVGYVTTAASKGFLHGAGKCLSECSVNVIAKSNAHIAIATGFVQSCKSVASYLKGDIDEEVMLSEISHVAITGATAFYYGALGQVVIPIPVVGALVGSTVGYYIGNMLHQSGLVSLGECAKVKTARVRRERIHDMTLTAIPLMRAKRLELEQLINNNIAERKAILLSSMDTLEASVLQWDPLRFIHGLENICQIFSTHLPFMNFEEFDSFMQDSDSVFIL</sequence>
<evidence type="ECO:0000313" key="2">
    <source>
        <dbReference type="Proteomes" id="UP000293296"/>
    </source>
</evidence>
<gene>
    <name evidence="1" type="ORF">C3Y92_08535</name>
</gene>
<reference evidence="1 2" key="1">
    <citation type="submission" date="2018-02" db="EMBL/GenBank/DDBJ databases">
        <title>Genome sequence of Desulfovibrio carbinolicus DSM 3852.</title>
        <authorList>
            <person name="Wilbanks E."/>
            <person name="Skennerton C.T."/>
            <person name="Orphan V.J."/>
        </authorList>
    </citation>
    <scope>NUCLEOTIDE SEQUENCE [LARGE SCALE GENOMIC DNA]</scope>
    <source>
        <strain evidence="1 2">DSM 3852</strain>
    </source>
</reference>